<dbReference type="PANTHER" id="PTHR12389:SF0">
    <property type="entry name" value="E3 UBIQUITIN-PROTEIN LIGASE LISTERIN"/>
    <property type="match status" value="1"/>
</dbReference>
<dbReference type="GO" id="GO:0061630">
    <property type="term" value="F:ubiquitin protein ligase activity"/>
    <property type="evidence" value="ECO:0007669"/>
    <property type="project" value="UniProtKB-UniRule"/>
</dbReference>
<comment type="function">
    <text evidence="1">E3 ubiquitin-protein ligase. Component of the ribosome quality control complex (RQC), a ribosome-associated complex that mediates ubiquitination and extraction of incompletely synthesized nascent chains for proteasomal degradation.</text>
</comment>
<evidence type="ECO:0000313" key="3">
    <source>
        <dbReference type="EMBL" id="VEL15723.1"/>
    </source>
</evidence>
<evidence type="ECO:0000313" key="4">
    <source>
        <dbReference type="Proteomes" id="UP000784294"/>
    </source>
</evidence>
<comment type="catalytic activity">
    <reaction evidence="1">
        <text>S-ubiquitinyl-[E2 ubiquitin-conjugating enzyme]-L-cysteine + [acceptor protein]-L-lysine = [E2 ubiquitin-conjugating enzyme]-L-cysteine + N(6)-ubiquitinyl-[acceptor protein]-L-lysine.</text>
        <dbReference type="EC" id="2.3.2.27"/>
    </reaction>
</comment>
<dbReference type="GO" id="GO:0043023">
    <property type="term" value="F:ribosomal large subunit binding"/>
    <property type="evidence" value="ECO:0007669"/>
    <property type="project" value="TreeGrafter"/>
</dbReference>
<keyword evidence="1" id="KW-0862">Zinc</keyword>
<dbReference type="GO" id="GO:1990112">
    <property type="term" value="C:RQC complex"/>
    <property type="evidence" value="ECO:0007669"/>
    <property type="project" value="UniProtKB-UniRule"/>
</dbReference>
<dbReference type="Proteomes" id="UP000784294">
    <property type="component" value="Unassembled WGS sequence"/>
</dbReference>
<comment type="pathway">
    <text evidence="1">Protein modification; protein ubiquitination.</text>
</comment>
<dbReference type="OrthoDB" id="6108at2759"/>
<dbReference type="SUPFAM" id="SSF48371">
    <property type="entry name" value="ARM repeat"/>
    <property type="match status" value="1"/>
</dbReference>
<dbReference type="AlphaFoldDB" id="A0A448WMR8"/>
<keyword evidence="1" id="KW-0833">Ubl conjugation pathway</keyword>
<accession>A0A448WMR8</accession>
<dbReference type="Gene3D" id="1.25.10.10">
    <property type="entry name" value="Leucine-rich Repeat Variant"/>
    <property type="match status" value="1"/>
</dbReference>
<evidence type="ECO:0000259" key="2">
    <source>
        <dbReference type="Pfam" id="PF22958"/>
    </source>
</evidence>
<dbReference type="GO" id="GO:0005829">
    <property type="term" value="C:cytosol"/>
    <property type="evidence" value="ECO:0007669"/>
    <property type="project" value="UniProtKB-UniRule"/>
</dbReference>
<dbReference type="GO" id="GO:1990116">
    <property type="term" value="P:ribosome-associated ubiquitin-dependent protein catabolic process"/>
    <property type="evidence" value="ECO:0007669"/>
    <property type="project" value="UniProtKB-UniRule"/>
</dbReference>
<comment type="subunit">
    <text evidence="1">Component of the ribosome quality control complex (RQC).</text>
</comment>
<comment type="similarity">
    <text evidence="1">Belongs to the LTN1 family.</text>
</comment>
<keyword evidence="1" id="KW-0479">Metal-binding</keyword>
<name>A0A448WMR8_9PLAT</name>
<dbReference type="Pfam" id="PF22958">
    <property type="entry name" value="Ltn1_1st"/>
    <property type="match status" value="1"/>
</dbReference>
<dbReference type="EC" id="2.3.2.27" evidence="1"/>
<dbReference type="PANTHER" id="PTHR12389">
    <property type="entry name" value="ZINC FINGER PROTEIN 294"/>
    <property type="match status" value="1"/>
</dbReference>
<evidence type="ECO:0000256" key="1">
    <source>
        <dbReference type="RuleBase" id="RU367090"/>
    </source>
</evidence>
<keyword evidence="4" id="KW-1185">Reference proteome</keyword>
<dbReference type="InterPro" id="IPR011989">
    <property type="entry name" value="ARM-like"/>
</dbReference>
<dbReference type="InterPro" id="IPR054476">
    <property type="entry name" value="Ltn1_N"/>
</dbReference>
<feature type="domain" description="E3 ubiquitin-protein ligase listerin N-terminal" evidence="2">
    <location>
        <begin position="8"/>
        <end position="223"/>
    </location>
</feature>
<dbReference type="InterPro" id="IPR016024">
    <property type="entry name" value="ARM-type_fold"/>
</dbReference>
<dbReference type="GO" id="GO:0072344">
    <property type="term" value="P:rescue of stalled ribosome"/>
    <property type="evidence" value="ECO:0007669"/>
    <property type="project" value="UniProtKB-UniRule"/>
</dbReference>
<dbReference type="InterPro" id="IPR039795">
    <property type="entry name" value="LTN1/Rkr1"/>
</dbReference>
<dbReference type="GO" id="GO:0016567">
    <property type="term" value="P:protein ubiquitination"/>
    <property type="evidence" value="ECO:0007669"/>
    <property type="project" value="UniProtKB-UniPathway"/>
</dbReference>
<dbReference type="EMBL" id="CAAALY010025620">
    <property type="protein sequence ID" value="VEL15723.1"/>
    <property type="molecule type" value="Genomic_DNA"/>
</dbReference>
<organism evidence="3 4">
    <name type="scientific">Protopolystoma xenopodis</name>
    <dbReference type="NCBI Taxonomy" id="117903"/>
    <lineage>
        <taxon>Eukaryota</taxon>
        <taxon>Metazoa</taxon>
        <taxon>Spiralia</taxon>
        <taxon>Lophotrochozoa</taxon>
        <taxon>Platyhelminthes</taxon>
        <taxon>Monogenea</taxon>
        <taxon>Polyopisthocotylea</taxon>
        <taxon>Polystomatidea</taxon>
        <taxon>Polystomatidae</taxon>
        <taxon>Protopolystoma</taxon>
    </lineage>
</organism>
<protein>
    <recommendedName>
        <fullName evidence="1">E3 ubiquitin-protein ligase listerin</fullName>
        <ecNumber evidence="1">2.3.2.27</ecNumber>
    </recommendedName>
    <alternativeName>
        <fullName evidence="1">RING-type E3 ubiquitin transferase listerin</fullName>
    </alternativeName>
</protein>
<keyword evidence="1" id="KW-0808">Transferase</keyword>
<dbReference type="GO" id="GO:0008270">
    <property type="term" value="F:zinc ion binding"/>
    <property type="evidence" value="ECO:0007669"/>
    <property type="project" value="UniProtKB-KW"/>
</dbReference>
<gene>
    <name evidence="3" type="ORF">PXEA_LOCUS9163</name>
</gene>
<sequence length="511" mass="55694">MLSEDTPSVDNDIALAVMPFWKEFYPGLAADSDAKVREFSHGIMGALANKIREHVTPYLEQIIPPWILGTVDSHDAVVFAASKGLSTNFPNGKLGDIHRECAGVLLDAVQNKLKLSCLLGSGKSTSHNEPASSCLDSSNQSVSVLVSTLRFLTSFVCDLTLLPIESNNLILLYSILSLVEDSSPASNVWKSISFVKARIAPSYLGIELLDSVTFKLIISLCQSDTFIEWLLKAENKDLALHMLNLTVSRLGVGSEESTEPSSLKMGALDIALSSIAHHKDHWEASLSLLMTLKNRAWDLIDWRGSLAYRIEKLLSLSGGAAPVQVYKNLVIFLHQLPLDLSSESDVRLVERFFEAGLKGFLRLFSVSGAFDTTNRGIDVAISPGCEASGPSNRCLAAASLSGCNSNAAFVATGLMECTRLLLEKCIRALEVNQTGCGKLTDVFNCSDLSPTYQLTDRLMRRMVLRLLGDALDYVDISEMQQTQSGIGLSESNLIRGPFFKAIFSQHLCYSG</sequence>
<reference evidence="3" key="1">
    <citation type="submission" date="2018-11" db="EMBL/GenBank/DDBJ databases">
        <authorList>
            <consortium name="Pathogen Informatics"/>
        </authorList>
    </citation>
    <scope>NUCLEOTIDE SEQUENCE</scope>
</reference>
<proteinExistence type="inferred from homology"/>
<keyword evidence="1" id="KW-0863">Zinc-finger</keyword>
<comment type="caution">
    <text evidence="3">The sequence shown here is derived from an EMBL/GenBank/DDBJ whole genome shotgun (WGS) entry which is preliminary data.</text>
</comment>
<dbReference type="UniPathway" id="UPA00143"/>